<evidence type="ECO:0000313" key="11">
    <source>
        <dbReference type="Proteomes" id="UP000288212"/>
    </source>
</evidence>
<dbReference type="SUPFAM" id="SSF52540">
    <property type="entry name" value="P-loop containing nucleoside triphosphate hydrolases"/>
    <property type="match status" value="1"/>
</dbReference>
<evidence type="ECO:0000256" key="7">
    <source>
        <dbReference type="ARBA" id="ARBA00022840"/>
    </source>
</evidence>
<dbReference type="InterPro" id="IPR003439">
    <property type="entry name" value="ABC_transporter-like_ATP-bd"/>
</dbReference>
<sequence length="257" mass="28764">MKPLLVVESLRKVYHSRTGLFQQQTTVALDDVSFTVNEGQTLAVMGTNGSGKSTLAALISGAVAPTSGRLVFAGEELEAGNYRQRAQVIRMIFQDADASLNPHLTLGRQLEEPLLFNTKLNARQRHERIMKTLHQVGLLAEHMVFYPHMMSTGQKQRASIARAIILQPKLLVADEALATLDSSVRAQIINLLLDLQRDLKMSYIFISQSPEIVRHLADEVMIMKDGQVIEHGDVQDVFTAPKEQYTELMLMSELQRK</sequence>
<dbReference type="AlphaFoldDB" id="A0A432VXZ2"/>
<keyword evidence="3" id="KW-0813">Transport</keyword>
<evidence type="ECO:0000313" key="10">
    <source>
        <dbReference type="EMBL" id="RUO21570.1"/>
    </source>
</evidence>
<dbReference type="GO" id="GO:0055085">
    <property type="term" value="P:transmembrane transport"/>
    <property type="evidence" value="ECO:0007669"/>
    <property type="project" value="UniProtKB-ARBA"/>
</dbReference>
<dbReference type="InterPro" id="IPR003593">
    <property type="entry name" value="AAA+_ATPase"/>
</dbReference>
<dbReference type="SMART" id="SM00382">
    <property type="entry name" value="AAA"/>
    <property type="match status" value="1"/>
</dbReference>
<dbReference type="OrthoDB" id="9784450at2"/>
<comment type="caution">
    <text evidence="10">The sequence shown here is derived from an EMBL/GenBank/DDBJ whole genome shotgun (WGS) entry which is preliminary data.</text>
</comment>
<dbReference type="InterPro" id="IPR050319">
    <property type="entry name" value="ABC_transp_ATP-bind"/>
</dbReference>
<comment type="subcellular location">
    <subcellularLocation>
        <location evidence="1">Cell inner membrane</location>
        <topology evidence="1">Peripheral membrane protein</topology>
    </subcellularLocation>
</comment>
<evidence type="ECO:0000256" key="1">
    <source>
        <dbReference type="ARBA" id="ARBA00004417"/>
    </source>
</evidence>
<organism evidence="10 11">
    <name type="scientific">Aliidiomarina haloalkalitolerans</name>
    <dbReference type="NCBI Taxonomy" id="859059"/>
    <lineage>
        <taxon>Bacteria</taxon>
        <taxon>Pseudomonadati</taxon>
        <taxon>Pseudomonadota</taxon>
        <taxon>Gammaproteobacteria</taxon>
        <taxon>Alteromonadales</taxon>
        <taxon>Idiomarinaceae</taxon>
        <taxon>Aliidiomarina</taxon>
    </lineage>
</organism>
<keyword evidence="4" id="KW-1003">Cell membrane</keyword>
<protein>
    <submittedName>
        <fullName evidence="10">Peptide ABC transporter ATP-binding protein</fullName>
    </submittedName>
</protein>
<dbReference type="PANTHER" id="PTHR43776:SF4">
    <property type="entry name" value="PUTRESCINE EXPORT SYSTEM ATP-BINDING PROTEIN SAPF"/>
    <property type="match status" value="1"/>
</dbReference>
<keyword evidence="7 10" id="KW-0067">ATP-binding</keyword>
<evidence type="ECO:0000256" key="3">
    <source>
        <dbReference type="ARBA" id="ARBA00022448"/>
    </source>
</evidence>
<dbReference type="Gene3D" id="3.40.50.300">
    <property type="entry name" value="P-loop containing nucleotide triphosphate hydrolases"/>
    <property type="match status" value="1"/>
</dbReference>
<keyword evidence="8" id="KW-0472">Membrane</keyword>
<dbReference type="GO" id="GO:0005886">
    <property type="term" value="C:plasma membrane"/>
    <property type="evidence" value="ECO:0007669"/>
    <property type="project" value="UniProtKB-SubCell"/>
</dbReference>
<name>A0A432VXZ2_9GAMM</name>
<keyword evidence="5" id="KW-0997">Cell inner membrane</keyword>
<dbReference type="GO" id="GO:0005524">
    <property type="term" value="F:ATP binding"/>
    <property type="evidence" value="ECO:0007669"/>
    <property type="project" value="UniProtKB-KW"/>
</dbReference>
<dbReference type="Pfam" id="PF00005">
    <property type="entry name" value="ABC_tran"/>
    <property type="match status" value="1"/>
</dbReference>
<dbReference type="InterPro" id="IPR027417">
    <property type="entry name" value="P-loop_NTPase"/>
</dbReference>
<proteinExistence type="inferred from homology"/>
<accession>A0A432VXZ2</accession>
<dbReference type="GO" id="GO:0016887">
    <property type="term" value="F:ATP hydrolysis activity"/>
    <property type="evidence" value="ECO:0007669"/>
    <property type="project" value="InterPro"/>
</dbReference>
<evidence type="ECO:0000259" key="9">
    <source>
        <dbReference type="PROSITE" id="PS50893"/>
    </source>
</evidence>
<dbReference type="PROSITE" id="PS50893">
    <property type="entry name" value="ABC_TRANSPORTER_2"/>
    <property type="match status" value="1"/>
</dbReference>
<reference evidence="10 11" key="1">
    <citation type="journal article" date="2011" name="Front. Microbiol.">
        <title>Genomic signatures of strain selection and enhancement in Bacillus atrophaeus var. globigii, a historical biowarfare simulant.</title>
        <authorList>
            <person name="Gibbons H.S."/>
            <person name="Broomall S.M."/>
            <person name="McNew L.A."/>
            <person name="Daligault H."/>
            <person name="Chapman C."/>
            <person name="Bruce D."/>
            <person name="Karavis M."/>
            <person name="Krepps M."/>
            <person name="McGregor P.A."/>
            <person name="Hong C."/>
            <person name="Park K.H."/>
            <person name="Akmal A."/>
            <person name="Feldman A."/>
            <person name="Lin J.S."/>
            <person name="Chang W.E."/>
            <person name="Higgs B.W."/>
            <person name="Demirev P."/>
            <person name="Lindquist J."/>
            <person name="Liem A."/>
            <person name="Fochler E."/>
            <person name="Read T.D."/>
            <person name="Tapia R."/>
            <person name="Johnson S."/>
            <person name="Bishop-Lilly K.A."/>
            <person name="Detter C."/>
            <person name="Han C."/>
            <person name="Sozhamannan S."/>
            <person name="Rosenzweig C.N."/>
            <person name="Skowronski E.W."/>
        </authorList>
    </citation>
    <scope>NUCLEOTIDE SEQUENCE [LARGE SCALE GENOMIC DNA]</scope>
    <source>
        <strain evidence="10 11">AK5</strain>
    </source>
</reference>
<evidence type="ECO:0000256" key="2">
    <source>
        <dbReference type="ARBA" id="ARBA00005417"/>
    </source>
</evidence>
<comment type="similarity">
    <text evidence="2">Belongs to the ABC transporter superfamily.</text>
</comment>
<dbReference type="CDD" id="cd03257">
    <property type="entry name" value="ABC_NikE_OppD_transporters"/>
    <property type="match status" value="1"/>
</dbReference>
<evidence type="ECO:0000256" key="4">
    <source>
        <dbReference type="ARBA" id="ARBA00022475"/>
    </source>
</evidence>
<dbReference type="EMBL" id="PIPI01000001">
    <property type="protein sequence ID" value="RUO21570.1"/>
    <property type="molecule type" value="Genomic_DNA"/>
</dbReference>
<feature type="domain" description="ABC transporter" evidence="9">
    <location>
        <begin position="5"/>
        <end position="250"/>
    </location>
</feature>
<keyword evidence="6" id="KW-0547">Nucleotide-binding</keyword>
<keyword evidence="11" id="KW-1185">Reference proteome</keyword>
<evidence type="ECO:0000256" key="5">
    <source>
        <dbReference type="ARBA" id="ARBA00022519"/>
    </source>
</evidence>
<evidence type="ECO:0000256" key="6">
    <source>
        <dbReference type="ARBA" id="ARBA00022741"/>
    </source>
</evidence>
<dbReference type="PANTHER" id="PTHR43776">
    <property type="entry name" value="TRANSPORT ATP-BINDING PROTEIN"/>
    <property type="match status" value="1"/>
</dbReference>
<dbReference type="Proteomes" id="UP000288212">
    <property type="component" value="Unassembled WGS sequence"/>
</dbReference>
<evidence type="ECO:0000256" key="8">
    <source>
        <dbReference type="ARBA" id="ARBA00023136"/>
    </source>
</evidence>
<gene>
    <name evidence="10" type="ORF">CWE06_01565</name>
</gene>
<dbReference type="RefSeq" id="WP_126790552.1">
    <property type="nucleotide sequence ID" value="NZ_PIPI01000001.1"/>
</dbReference>